<organism evidence="1 2">
    <name type="scientific">Pseudomonas amygdali pv. lachrymans str. M301315</name>
    <dbReference type="NCBI Taxonomy" id="629260"/>
    <lineage>
        <taxon>Bacteria</taxon>
        <taxon>Pseudomonadati</taxon>
        <taxon>Pseudomonadota</taxon>
        <taxon>Gammaproteobacteria</taxon>
        <taxon>Pseudomonadales</taxon>
        <taxon>Pseudomonadaceae</taxon>
        <taxon>Pseudomonas</taxon>
        <taxon>Pseudomonas amygdali</taxon>
    </lineage>
</organism>
<gene>
    <name evidence="1" type="ORF">PLA107_032565</name>
</gene>
<dbReference type="Proteomes" id="UP000006426">
    <property type="component" value="Plasmid pmppla107"/>
</dbReference>
<keyword evidence="1" id="KW-0614">Plasmid</keyword>
<geneLocation type="plasmid" evidence="2">
    <name>pmppla107</name>
</geneLocation>
<reference evidence="1 2" key="1">
    <citation type="journal article" date="2011" name="PLoS Pathog.">
        <title>Dynamic evolution of pathogenicity revealed by sequencing and comparative genomics of 19 Pseudomonas syringae isolates.</title>
        <authorList>
            <person name="Baltrus D.A."/>
            <person name="Nishimura M.T."/>
            <person name="Romanchuk A."/>
            <person name="Chang J.H."/>
            <person name="Mukhtar M.S."/>
            <person name="Cherkis K."/>
            <person name="Roach J."/>
            <person name="Grant S.R."/>
            <person name="Jones C.D."/>
            <person name="Dangl J.L."/>
        </authorList>
    </citation>
    <scope>NUCLEOTIDE SEQUENCE [LARGE SCALE GENOMIC DNA]</scope>
    <source>
        <strain evidence="1 2">M301315</strain>
    </source>
</reference>
<accession>A0AAD0V9R7</accession>
<evidence type="ECO:0000313" key="2">
    <source>
        <dbReference type="Proteomes" id="UP000006426"/>
    </source>
</evidence>
<protein>
    <submittedName>
        <fullName evidence="1">Uncharacterized protein</fullName>
    </submittedName>
</protein>
<dbReference type="EMBL" id="CP031226">
    <property type="protein sequence ID" value="AXH59961.1"/>
    <property type="molecule type" value="Genomic_DNA"/>
</dbReference>
<evidence type="ECO:0000313" key="1">
    <source>
        <dbReference type="EMBL" id="AXH59961.1"/>
    </source>
</evidence>
<proteinExistence type="predicted"/>
<dbReference type="AlphaFoldDB" id="A0AAD0V9R7"/>
<name>A0AAD0V9R7_PSEAV</name>
<sequence>MAAQFQEGLLCQALRAIEGIPNADYVVSETRVFVFKKLVKLVKDAGLDASKDQAVIVDLSAQAWVCPDEAVRVWGVLPAGYELQELDSQRGWQIFHEPFQAIVPRSFPTKQAAMGGIAQILMGQAVGEGGNLCCLGQPLTAQRSALPELPQMPELPQLEITPTSRSRILSEDGWLPGHAMIERSTFEECLRIEEQWGDHLGKIDAYVQKHLEDLKGLISNQPALAHPPFPYMLDPDECDEARELEALYPELSNTPSAWLWHHYGDFCQTLGFRRVVVMRDDRFLLFALSKVEDSSCGHYAAEEIGNSIAYFMLKGLPPKLAGTQARTMRAFSIALKDRAQYIQRALRYLAAERDRFLSSQAMGLGRPVLKAGGPITTLQDYLHNGRKYKVSMDEI</sequence>